<evidence type="ECO:0000313" key="1">
    <source>
        <dbReference type="EMBL" id="GMS97634.1"/>
    </source>
</evidence>
<comment type="caution">
    <text evidence="1">The sequence shown here is derived from an EMBL/GenBank/DDBJ whole genome shotgun (WGS) entry which is preliminary data.</text>
</comment>
<reference evidence="1" key="1">
    <citation type="submission" date="2023-10" db="EMBL/GenBank/DDBJ databases">
        <title>Genome assembly of Pristionchus species.</title>
        <authorList>
            <person name="Yoshida K."/>
            <person name="Sommer R.J."/>
        </authorList>
    </citation>
    <scope>NUCLEOTIDE SEQUENCE</scope>
    <source>
        <strain evidence="1">RS0144</strain>
    </source>
</reference>
<dbReference type="EMBL" id="BTSX01000004">
    <property type="protein sequence ID" value="GMS97635.1"/>
    <property type="molecule type" value="Genomic_DNA"/>
</dbReference>
<sequence length="95" mass="9729">ARHLPSNSGLPLAATPLVGQRLQHRLRASSYLMLSIPASLHPSKCASAAAASAADSGCTGCSRGFFTGTLLSIVSFSMRAEILGAELTSGSDLQL</sequence>
<dbReference type="AlphaFoldDB" id="A0AAV5TT48"/>
<name>A0AAV5TT48_9BILA</name>
<organism evidence="1 3">
    <name type="scientific">Pristionchus entomophagus</name>
    <dbReference type="NCBI Taxonomy" id="358040"/>
    <lineage>
        <taxon>Eukaryota</taxon>
        <taxon>Metazoa</taxon>
        <taxon>Ecdysozoa</taxon>
        <taxon>Nematoda</taxon>
        <taxon>Chromadorea</taxon>
        <taxon>Rhabditida</taxon>
        <taxon>Rhabditina</taxon>
        <taxon>Diplogasteromorpha</taxon>
        <taxon>Diplogasteroidea</taxon>
        <taxon>Neodiplogasteridae</taxon>
        <taxon>Pristionchus</taxon>
    </lineage>
</organism>
<gene>
    <name evidence="1" type="ORF">PENTCL1PPCAC_19809</name>
    <name evidence="2" type="ORF">PENTCL1PPCAC_19810</name>
</gene>
<accession>A0AAV5TT48</accession>
<evidence type="ECO:0000313" key="3">
    <source>
        <dbReference type="Proteomes" id="UP001432027"/>
    </source>
</evidence>
<protein>
    <submittedName>
        <fullName evidence="1">Uncharacterized protein</fullName>
    </submittedName>
</protein>
<keyword evidence="3" id="KW-1185">Reference proteome</keyword>
<evidence type="ECO:0000313" key="2">
    <source>
        <dbReference type="EMBL" id="GMS97635.1"/>
    </source>
</evidence>
<feature type="non-terminal residue" evidence="1">
    <location>
        <position position="1"/>
    </location>
</feature>
<feature type="non-terminal residue" evidence="1">
    <location>
        <position position="95"/>
    </location>
</feature>
<proteinExistence type="predicted"/>
<dbReference type="EMBL" id="BTSX01000004">
    <property type="protein sequence ID" value="GMS97634.1"/>
    <property type="molecule type" value="Genomic_DNA"/>
</dbReference>
<dbReference type="Proteomes" id="UP001432027">
    <property type="component" value="Unassembled WGS sequence"/>
</dbReference>